<evidence type="ECO:0000313" key="2">
    <source>
        <dbReference type="EMBL" id="MBJ3761693.1"/>
    </source>
</evidence>
<gene>
    <name evidence="2" type="ORF">ILP92_02865</name>
</gene>
<accession>A0A934I7J5</accession>
<reference evidence="2" key="1">
    <citation type="submission" date="2020-12" db="EMBL/GenBank/DDBJ databases">
        <title>Bacterial taxonomy.</title>
        <authorList>
            <person name="Pan X."/>
        </authorList>
    </citation>
    <scope>NUCLEOTIDE SEQUENCE</scope>
    <source>
        <strain evidence="2">KCTC 52957</strain>
    </source>
</reference>
<feature type="transmembrane region" description="Helical" evidence="1">
    <location>
        <begin position="38"/>
        <end position="54"/>
    </location>
</feature>
<sequence length="179" mass="19057">MAFLRPQAVAAILRWREAIIGLGAAALGAWWVFTEFGILRWVGVAFVLGGIAIAREGWSRARRPTGGGGPGVVEVDERQITYLSGHGGGAVSVEGLVRVRIVASRDGPYQSDVFWVFTAEDGTALHIPGDATGSEKIFDALAPLPGVDYETAIRASGLVQLGDFVIWEKPGHGKPRIAH</sequence>
<comment type="caution">
    <text evidence="2">The sequence shown here is derived from an EMBL/GenBank/DDBJ whole genome shotgun (WGS) entry which is preliminary data.</text>
</comment>
<evidence type="ECO:0000256" key="1">
    <source>
        <dbReference type="SAM" id="Phobius"/>
    </source>
</evidence>
<keyword evidence="1" id="KW-0812">Transmembrane</keyword>
<name>A0A934I7J5_9RHOB</name>
<dbReference type="RefSeq" id="WP_198914836.1">
    <property type="nucleotide sequence ID" value="NZ_JAEKPD010000001.1"/>
</dbReference>
<keyword evidence="1" id="KW-0472">Membrane</keyword>
<keyword evidence="3" id="KW-1185">Reference proteome</keyword>
<evidence type="ECO:0000313" key="3">
    <source>
        <dbReference type="Proteomes" id="UP000642488"/>
    </source>
</evidence>
<dbReference type="AlphaFoldDB" id="A0A934I7J5"/>
<dbReference type="Proteomes" id="UP000642488">
    <property type="component" value="Unassembled WGS sequence"/>
</dbReference>
<dbReference type="EMBL" id="JAEKPD010000001">
    <property type="protein sequence ID" value="MBJ3761693.1"/>
    <property type="molecule type" value="Genomic_DNA"/>
</dbReference>
<keyword evidence="1" id="KW-1133">Transmembrane helix</keyword>
<proteinExistence type="predicted"/>
<organism evidence="2 3">
    <name type="scientific">Palleronia pontilimi</name>
    <dbReference type="NCBI Taxonomy" id="1964209"/>
    <lineage>
        <taxon>Bacteria</taxon>
        <taxon>Pseudomonadati</taxon>
        <taxon>Pseudomonadota</taxon>
        <taxon>Alphaproteobacteria</taxon>
        <taxon>Rhodobacterales</taxon>
        <taxon>Roseobacteraceae</taxon>
        <taxon>Palleronia</taxon>
    </lineage>
</organism>
<feature type="transmembrane region" description="Helical" evidence="1">
    <location>
        <begin position="12"/>
        <end position="32"/>
    </location>
</feature>
<protein>
    <submittedName>
        <fullName evidence="2">Uncharacterized protein</fullName>
    </submittedName>
</protein>